<dbReference type="KEGG" id="tsr:106555001"/>
<feature type="compositionally biased region" description="Basic and acidic residues" evidence="1">
    <location>
        <begin position="60"/>
        <end position="70"/>
    </location>
</feature>
<feature type="compositionally biased region" description="Polar residues" evidence="1">
    <location>
        <begin position="196"/>
        <end position="207"/>
    </location>
</feature>
<evidence type="ECO:0000313" key="2">
    <source>
        <dbReference type="Proteomes" id="UP000504617"/>
    </source>
</evidence>
<dbReference type="Proteomes" id="UP000504617">
    <property type="component" value="Unplaced"/>
</dbReference>
<feature type="region of interest" description="Disordered" evidence="1">
    <location>
        <begin position="126"/>
        <end position="208"/>
    </location>
</feature>
<dbReference type="AlphaFoldDB" id="A0A6I9YY55"/>
<reference evidence="3" key="1">
    <citation type="submission" date="2025-08" db="UniProtKB">
        <authorList>
            <consortium name="RefSeq"/>
        </authorList>
    </citation>
    <scope>IDENTIFICATION</scope>
</reference>
<proteinExistence type="predicted"/>
<dbReference type="GeneID" id="106555001"/>
<accession>A0A6I9YY55</accession>
<feature type="compositionally biased region" description="Low complexity" evidence="1">
    <location>
        <begin position="130"/>
        <end position="154"/>
    </location>
</feature>
<feature type="region of interest" description="Disordered" evidence="1">
    <location>
        <begin position="1"/>
        <end position="39"/>
    </location>
</feature>
<sequence>MIMKKTPVATIKTEANAQTVGKEPTSESSTPSWASDHNYNAVKPEQTPAISPALLFKSHKEEQKVEDKPGEPPMKLKKTVGPTSVVEKHVTSQARSVVLKKPLPFPSTSLIKAPVKHSAADFKGVIPKKSSLATGSPASGGLSSSRPPLSSYGAHPMPKKPFPPSSAGAGLKRPVMSSASSSTTPLPPQAKLAASAGQSQPNSQIRQNIRRSLKEILWKR</sequence>
<dbReference type="RefSeq" id="XP_013929237.1">
    <property type="nucleotide sequence ID" value="XM_014073762.1"/>
</dbReference>
<organism evidence="2 3">
    <name type="scientific">Thamnophis sirtalis</name>
    <dbReference type="NCBI Taxonomy" id="35019"/>
    <lineage>
        <taxon>Eukaryota</taxon>
        <taxon>Metazoa</taxon>
        <taxon>Chordata</taxon>
        <taxon>Craniata</taxon>
        <taxon>Vertebrata</taxon>
        <taxon>Euteleostomi</taxon>
        <taxon>Lepidosauria</taxon>
        <taxon>Squamata</taxon>
        <taxon>Bifurcata</taxon>
        <taxon>Unidentata</taxon>
        <taxon>Episquamata</taxon>
        <taxon>Toxicofera</taxon>
        <taxon>Serpentes</taxon>
        <taxon>Colubroidea</taxon>
        <taxon>Colubridae</taxon>
        <taxon>Natricinae</taxon>
        <taxon>Thamnophis</taxon>
    </lineage>
</organism>
<evidence type="ECO:0000256" key="1">
    <source>
        <dbReference type="SAM" id="MobiDB-lite"/>
    </source>
</evidence>
<feature type="compositionally biased region" description="Polar residues" evidence="1">
    <location>
        <begin position="26"/>
        <end position="38"/>
    </location>
</feature>
<evidence type="ECO:0000313" key="3">
    <source>
        <dbReference type="RefSeq" id="XP_013929237.1"/>
    </source>
</evidence>
<keyword evidence="2" id="KW-1185">Reference proteome</keyword>
<protein>
    <submittedName>
        <fullName evidence="3">Death-inducer obliterator 1-like</fullName>
    </submittedName>
</protein>
<gene>
    <name evidence="3" type="primary">LOC106555001</name>
</gene>
<name>A0A6I9YY55_9SAUR</name>
<feature type="region of interest" description="Disordered" evidence="1">
    <location>
        <begin position="60"/>
        <end position="114"/>
    </location>
</feature>